<dbReference type="AlphaFoldDB" id="A0A1Q3AC05"/>
<dbReference type="InterPro" id="IPR004043">
    <property type="entry name" value="LCCL"/>
</dbReference>
<feature type="transmembrane region" description="Helical" evidence="1">
    <location>
        <begin position="428"/>
        <end position="450"/>
    </location>
</feature>
<dbReference type="EMBL" id="BDGX01000035">
    <property type="protein sequence ID" value="GAV53073.1"/>
    <property type="molecule type" value="Genomic_DNA"/>
</dbReference>
<proteinExistence type="predicted"/>
<dbReference type="Proteomes" id="UP000187013">
    <property type="component" value="Unassembled WGS sequence"/>
</dbReference>
<dbReference type="Pfam" id="PF03815">
    <property type="entry name" value="LCCL"/>
    <property type="match status" value="1"/>
</dbReference>
<evidence type="ECO:0000259" key="2">
    <source>
        <dbReference type="Pfam" id="PF03815"/>
    </source>
</evidence>
<feature type="transmembrane region" description="Helical" evidence="1">
    <location>
        <begin position="462"/>
        <end position="481"/>
    </location>
</feature>
<sequence>MVVGTTYKGLDSHGTAVDEESFQLEDLSHEGLSMYSNLPRKSDEEWLMLERSNFFKRFFIKLWKGPREPRDERPVYPSKLRVLQFIDEFPERVFRYYISNQIIRALILIVYCCIWFGFMYELLEPYLIRPPYFYPDAGSDNIPITSLTCNMMLNWEGINNACGTDADLCEPFDHKEYMIRCPALCDVGGWLYSAVAVGDQRNKYRGYQIGGGSKGEGDNDGLLSLPYRADSFQCSAAVHAGVISPVWGGCAKISMQGSQNEFPSANGKYKTGSSIGFDTFFPASFSFKDFKDGIATGCYDPRVPVVFLNFFFGLPILYLTRGVVGYWITTMVSYWTVVLALDPPLLTDPHEPFSVAELLSVGFQRLLPLCFVLYVLWKCAVKRTFDNGSPLTKVLLWYPTFWSGVMNNVTYDRLPVDRLTFRDMKEQAGAATAVASIFATIVVAAIIQGYSLWKSGRLRKYMFLYSLIILSLFFLQSMPGLNLRVHHYILGILFVPGCATRGSSAYLFQGILIGLVISGVSRWDFASIVETDLHLLRNEAGASLEPPSFHFDPKNPHLISWILDTKTNSTSTSKDDDEKINGYSLLMNDFQVYVGQNTTIDIGKLLNQNYNVSRMLNQTMTQRDQNVNLYFRVARASTKDPIKNRGDYTNAGVLEWPDGTWHDPAPGVS</sequence>
<protein>
    <recommendedName>
        <fullName evidence="2">LCCL domain-containing protein</fullName>
    </recommendedName>
</protein>
<feature type="domain" description="LCCL" evidence="2">
    <location>
        <begin position="169"/>
        <end position="266"/>
    </location>
</feature>
<dbReference type="OrthoDB" id="441660at2759"/>
<dbReference type="PANTHER" id="PTHR31331">
    <property type="entry name" value="LCCL DOMAIN PROTEIN (AFU_ORTHOLOGUE AFUA_5G08630)"/>
    <property type="match status" value="1"/>
</dbReference>
<evidence type="ECO:0000256" key="1">
    <source>
        <dbReference type="SAM" id="Phobius"/>
    </source>
</evidence>
<dbReference type="SUPFAM" id="SSF69848">
    <property type="entry name" value="LCCL domain"/>
    <property type="match status" value="1"/>
</dbReference>
<gene>
    <name evidence="3" type="ORF">ZYGR_0AI03550</name>
</gene>
<feature type="transmembrane region" description="Helical" evidence="1">
    <location>
        <begin position="303"/>
        <end position="319"/>
    </location>
</feature>
<feature type="transmembrane region" description="Helical" evidence="1">
    <location>
        <begin position="102"/>
        <end position="120"/>
    </location>
</feature>
<accession>A0A1Q3AC05</accession>
<dbReference type="InterPro" id="IPR036609">
    <property type="entry name" value="LCCL_sf"/>
</dbReference>
<evidence type="ECO:0000313" key="4">
    <source>
        <dbReference type="Proteomes" id="UP000187013"/>
    </source>
</evidence>
<evidence type="ECO:0000313" key="3">
    <source>
        <dbReference type="EMBL" id="GAV53073.1"/>
    </source>
</evidence>
<dbReference type="PANTHER" id="PTHR31331:SF1">
    <property type="entry name" value="CYSTEINE RICH SECRETORY PROTEIN LCCL DOMAIN CONTAINING 2"/>
    <property type="match status" value="1"/>
</dbReference>
<feature type="transmembrane region" description="Helical" evidence="1">
    <location>
        <begin position="358"/>
        <end position="377"/>
    </location>
</feature>
<organism evidence="3 4">
    <name type="scientific">Zygosaccharomyces rouxii</name>
    <dbReference type="NCBI Taxonomy" id="4956"/>
    <lineage>
        <taxon>Eukaryota</taxon>
        <taxon>Fungi</taxon>
        <taxon>Dikarya</taxon>
        <taxon>Ascomycota</taxon>
        <taxon>Saccharomycotina</taxon>
        <taxon>Saccharomycetes</taxon>
        <taxon>Saccharomycetales</taxon>
        <taxon>Saccharomycetaceae</taxon>
        <taxon>Zygosaccharomyces</taxon>
    </lineage>
</organism>
<keyword evidence="1" id="KW-0472">Membrane</keyword>
<dbReference type="Gene3D" id="2.170.130.20">
    <property type="entry name" value="LCCL-like domain"/>
    <property type="match status" value="1"/>
</dbReference>
<comment type="caution">
    <text evidence="3">The sequence shown here is derived from an EMBL/GenBank/DDBJ whole genome shotgun (WGS) entry which is preliminary data.</text>
</comment>
<keyword evidence="1" id="KW-0812">Transmembrane</keyword>
<dbReference type="InterPro" id="IPR051957">
    <property type="entry name" value="CRISP-LCCL_domain"/>
</dbReference>
<reference evidence="3 4" key="1">
    <citation type="submission" date="2016-08" db="EMBL/GenBank/DDBJ databases">
        <title>Draft genome sequence of allopolyploid Zygosaccharomyces rouxii.</title>
        <authorList>
            <person name="Watanabe J."/>
            <person name="Uehara K."/>
            <person name="Mogi Y."/>
            <person name="Tsukioka Y."/>
        </authorList>
    </citation>
    <scope>NUCLEOTIDE SEQUENCE [LARGE SCALE GENOMIC DNA]</scope>
    <source>
        <strain evidence="3 4">NBRC 110957</strain>
    </source>
</reference>
<name>A0A1Q3AC05_ZYGRO</name>
<keyword evidence="1" id="KW-1133">Transmembrane helix</keyword>